<evidence type="ECO:0000313" key="2">
    <source>
        <dbReference type="Proteomes" id="UP000006437"/>
    </source>
</evidence>
<dbReference type="Pfam" id="PF01312">
    <property type="entry name" value="Bac_export_2"/>
    <property type="match status" value="1"/>
</dbReference>
<dbReference type="InterPro" id="IPR006135">
    <property type="entry name" value="T3SS_substrate_exporter"/>
</dbReference>
<dbReference type="GO" id="GO:0009306">
    <property type="term" value="P:protein secretion"/>
    <property type="evidence" value="ECO:0007669"/>
    <property type="project" value="InterPro"/>
</dbReference>
<dbReference type="SUPFAM" id="SSF160544">
    <property type="entry name" value="EscU C-terminal domain-like"/>
    <property type="match status" value="1"/>
</dbReference>
<dbReference type="EMBL" id="AFZE01000002">
    <property type="protein sequence ID" value="EHL16582.1"/>
    <property type="molecule type" value="Genomic_DNA"/>
</dbReference>
<dbReference type="PANTHER" id="PTHR30531:SF12">
    <property type="entry name" value="FLAGELLAR BIOSYNTHETIC PROTEIN FLHB"/>
    <property type="match status" value="1"/>
</dbReference>
<dbReference type="Proteomes" id="UP000006437">
    <property type="component" value="Unassembled WGS sequence"/>
</dbReference>
<evidence type="ECO:0000313" key="1">
    <source>
        <dbReference type="EMBL" id="EHL16582.1"/>
    </source>
</evidence>
<accession>G9WY78</accession>
<protein>
    <recommendedName>
        <fullName evidence="3">FlhB domain protein</fullName>
    </recommendedName>
</protein>
<dbReference type="PATRIC" id="fig|796937.3.peg.321"/>
<evidence type="ECO:0008006" key="3">
    <source>
        <dbReference type="Google" id="ProtNLM"/>
    </source>
</evidence>
<comment type="caution">
    <text evidence="1">The sequence shown here is derived from an EMBL/GenBank/DDBJ whole genome shotgun (WGS) entry which is preliminary data.</text>
</comment>
<proteinExistence type="predicted"/>
<dbReference type="HOGENOM" id="CLU_041013_4_2_9"/>
<gene>
    <name evidence="1" type="ORF">HMPREF9629_01129</name>
</gene>
<dbReference type="PANTHER" id="PTHR30531">
    <property type="entry name" value="FLAGELLAR BIOSYNTHETIC PROTEIN FLHB"/>
    <property type="match status" value="1"/>
</dbReference>
<organism evidence="1 2">
    <name type="scientific">Peptoanaerobacter stomatis</name>
    <dbReference type="NCBI Taxonomy" id="796937"/>
    <lineage>
        <taxon>Bacteria</taxon>
        <taxon>Bacillati</taxon>
        <taxon>Bacillota</taxon>
        <taxon>Clostridia</taxon>
        <taxon>Peptostreptococcales</taxon>
        <taxon>Filifactoraceae</taxon>
        <taxon>Peptoanaerobacter</taxon>
    </lineage>
</organism>
<dbReference type="Gene3D" id="3.40.1690.10">
    <property type="entry name" value="secretion proteins EscU"/>
    <property type="match status" value="1"/>
</dbReference>
<dbReference type="RefSeq" id="WP_009525364.1">
    <property type="nucleotide sequence ID" value="NZ_JBQMYZ010000063.1"/>
</dbReference>
<dbReference type="BioCyc" id="EBAC796937-HMP:GMGH-1131-MONOMER"/>
<reference evidence="1 2" key="1">
    <citation type="submission" date="2011-08" db="EMBL/GenBank/DDBJ databases">
        <title>The Genome Sequence of Eubacteriaceae bacterium ACC19a.</title>
        <authorList>
            <consortium name="The Broad Institute Genome Sequencing Platform"/>
            <person name="Earl A."/>
            <person name="Ward D."/>
            <person name="Feldgarden M."/>
            <person name="Gevers D."/>
            <person name="Sizova M."/>
            <person name="Hazen A."/>
            <person name="Epstein S."/>
            <person name="Young S.K."/>
            <person name="Zeng Q."/>
            <person name="Gargeya S."/>
            <person name="Fitzgerald M."/>
            <person name="Haas B."/>
            <person name="Abouelleil A."/>
            <person name="Alvarado L."/>
            <person name="Arachchi H.M."/>
            <person name="Berlin A."/>
            <person name="Brown A."/>
            <person name="Chapman S.B."/>
            <person name="Chen Z."/>
            <person name="Dunbar C."/>
            <person name="Freedman E."/>
            <person name="Gearin G."/>
            <person name="Gellesch M."/>
            <person name="Goldberg J."/>
            <person name="Griggs A."/>
            <person name="Gujja S."/>
            <person name="Heiman D."/>
            <person name="Howarth C."/>
            <person name="Larson L."/>
            <person name="Lui A."/>
            <person name="MacDonald P.J.P."/>
            <person name="Montmayeur A."/>
            <person name="Murphy C."/>
            <person name="Neiman D."/>
            <person name="Pearson M."/>
            <person name="Priest M."/>
            <person name="Roberts A."/>
            <person name="Saif S."/>
            <person name="Shea T."/>
            <person name="Shenoy N."/>
            <person name="Sisk P."/>
            <person name="Stolte C."/>
            <person name="Sykes S."/>
            <person name="Wortman J."/>
            <person name="Nusbaum C."/>
            <person name="Birren B."/>
        </authorList>
    </citation>
    <scope>NUCLEOTIDE SEQUENCE [LARGE SCALE GENOMIC DNA]</scope>
    <source>
        <strain evidence="1 2">ACC19a</strain>
    </source>
</reference>
<sequence>MREEKKAVALKYDEGEDIAPKVIAKGERKVAENILEKAKEHNIPVYKDKKLASQLSNLEIDDNIPQELYEAVAQVLLFITKIDSETL</sequence>
<dbReference type="PRINTS" id="PR00950">
    <property type="entry name" value="TYPE3IMSPROT"/>
</dbReference>
<dbReference type="GO" id="GO:0005886">
    <property type="term" value="C:plasma membrane"/>
    <property type="evidence" value="ECO:0007669"/>
    <property type="project" value="TreeGrafter"/>
</dbReference>
<dbReference type="InterPro" id="IPR029025">
    <property type="entry name" value="T3SS_substrate_exporter_C"/>
</dbReference>
<dbReference type="AlphaFoldDB" id="G9WY78"/>
<name>G9WY78_9FIRM</name>